<evidence type="ECO:0000313" key="3">
    <source>
        <dbReference type="Proteomes" id="UP000654345"/>
    </source>
</evidence>
<dbReference type="CDD" id="cd00085">
    <property type="entry name" value="HNHc"/>
    <property type="match status" value="1"/>
</dbReference>
<proteinExistence type="predicted"/>
<dbReference type="InterPro" id="IPR029471">
    <property type="entry name" value="HNH_5"/>
</dbReference>
<gene>
    <name evidence="2" type="ORF">KSB_15980</name>
</gene>
<dbReference type="PANTHER" id="PTHR33877">
    <property type="entry name" value="SLL1193 PROTEIN"/>
    <property type="match status" value="1"/>
</dbReference>
<dbReference type="PANTHER" id="PTHR33877:SF2">
    <property type="entry name" value="OS07G0170200 PROTEIN"/>
    <property type="match status" value="1"/>
</dbReference>
<reference evidence="2 3" key="1">
    <citation type="journal article" date="2021" name="Int. J. Syst. Evol. Microbiol.">
        <title>Reticulibacter mediterranei gen. nov., sp. nov., within the new family Reticulibacteraceae fam. nov., and Ktedonospora formicarum gen. nov., sp. nov., Ktedonobacter robiniae sp. nov., Dictyobacter formicarum sp. nov. and Dictyobacter arantiisoli sp. nov., belonging to the class Ktedonobacteria.</title>
        <authorList>
            <person name="Yabe S."/>
            <person name="Zheng Y."/>
            <person name="Wang C.M."/>
            <person name="Sakai Y."/>
            <person name="Abe K."/>
            <person name="Yokota A."/>
            <person name="Donadio S."/>
            <person name="Cavaletti L."/>
            <person name="Monciardini P."/>
        </authorList>
    </citation>
    <scope>NUCLEOTIDE SEQUENCE [LARGE SCALE GENOMIC DNA]</scope>
    <source>
        <strain evidence="2 3">SOSP1-30</strain>
    </source>
</reference>
<dbReference type="InterPro" id="IPR052892">
    <property type="entry name" value="NA-targeting_endonuclease"/>
</dbReference>
<dbReference type="Gene3D" id="1.10.30.50">
    <property type="match status" value="1"/>
</dbReference>
<protein>
    <submittedName>
        <fullName evidence="2">HNH endonuclease</fullName>
    </submittedName>
</protein>
<dbReference type="RefSeq" id="WP_201369968.1">
    <property type="nucleotide sequence ID" value="NZ_BNJG01000001.1"/>
</dbReference>
<dbReference type="EMBL" id="BNJG01000001">
    <property type="protein sequence ID" value="GHO53123.1"/>
    <property type="molecule type" value="Genomic_DNA"/>
</dbReference>
<accession>A0ABQ3UKB1</accession>
<evidence type="ECO:0000259" key="1">
    <source>
        <dbReference type="SMART" id="SM00507"/>
    </source>
</evidence>
<organism evidence="2 3">
    <name type="scientific">Ktedonobacter robiniae</name>
    <dbReference type="NCBI Taxonomy" id="2778365"/>
    <lineage>
        <taxon>Bacteria</taxon>
        <taxon>Bacillati</taxon>
        <taxon>Chloroflexota</taxon>
        <taxon>Ktedonobacteria</taxon>
        <taxon>Ktedonobacterales</taxon>
        <taxon>Ktedonobacteraceae</taxon>
        <taxon>Ktedonobacter</taxon>
    </lineage>
</organism>
<keyword evidence="3" id="KW-1185">Reference proteome</keyword>
<keyword evidence="2" id="KW-0255">Endonuclease</keyword>
<comment type="caution">
    <text evidence="2">The sequence shown here is derived from an EMBL/GenBank/DDBJ whole genome shotgun (WGS) entry which is preliminary data.</text>
</comment>
<keyword evidence="2" id="KW-0378">Hydrolase</keyword>
<evidence type="ECO:0000313" key="2">
    <source>
        <dbReference type="EMBL" id="GHO53123.1"/>
    </source>
</evidence>
<dbReference type="SMART" id="SM00507">
    <property type="entry name" value="HNHc"/>
    <property type="match status" value="1"/>
</dbReference>
<dbReference type="GO" id="GO:0004519">
    <property type="term" value="F:endonuclease activity"/>
    <property type="evidence" value="ECO:0007669"/>
    <property type="project" value="UniProtKB-KW"/>
</dbReference>
<sequence>MPVLVLNSSLQPLSVIPERRLIVLLSKQKVTFVDENVRALIEESISARRLDLERPVIVQLLANVRVPRMALQPTRSNILLRDDDTCQYCGKRTRELTLDHILPRSRGGQSTWENLVACCRACNGKKGSRLLKDANMHLLRQPRPLTTEYAGVFLLRYPKLRAAYEEFITGFHGGQAKFMSA</sequence>
<dbReference type="Pfam" id="PF14279">
    <property type="entry name" value="HNH_5"/>
    <property type="match status" value="1"/>
</dbReference>
<name>A0ABQ3UKB1_9CHLR</name>
<feature type="domain" description="HNH nuclease" evidence="1">
    <location>
        <begin position="73"/>
        <end position="124"/>
    </location>
</feature>
<dbReference type="InterPro" id="IPR003615">
    <property type="entry name" value="HNH_nuc"/>
</dbReference>
<dbReference type="Proteomes" id="UP000654345">
    <property type="component" value="Unassembled WGS sequence"/>
</dbReference>
<keyword evidence="2" id="KW-0540">Nuclease</keyword>